<keyword evidence="2" id="KW-1185">Reference proteome</keyword>
<name>W9G183_9MICO</name>
<evidence type="ECO:0000313" key="2">
    <source>
        <dbReference type="Proteomes" id="UP000019489"/>
    </source>
</evidence>
<dbReference type="Proteomes" id="UP000019489">
    <property type="component" value="Unassembled WGS sequence"/>
</dbReference>
<sequence>MQAVYDQVLSAAPVDDPWTHAAGGTPTYAPAFNVLADLLTSAVRHGAASEDGIFPKGIDLWLSYELRRSGFRDQETWPRSERPRVMTREVMALIEALPTRVTGFRGLNVRDIVRQRANEIPAVTPTNAVVLGRAYNKQVDVVIARWDRGPELLASTKAQLSSFGKNLPNRFEEAVGDAANLTSRYPLTAVGFFFLQRATILTSEPDVFERTVDMMRKLRSHAPGQGYTSTGLCLVDWDETLPVTQRTVDVLLDRVPPDLRPDRFMIEMIEYVLAKTPITEHVPVREGYERRDLAVVEGEDVEGEDVEVGEVEVGEVEVEDVVVGEEDSGRDGQPTLL</sequence>
<dbReference type="RefSeq" id="WP_211244940.1">
    <property type="nucleotide sequence ID" value="NZ_AWSA01000078.1"/>
</dbReference>
<evidence type="ECO:0000313" key="1">
    <source>
        <dbReference type="EMBL" id="EWS99699.1"/>
    </source>
</evidence>
<reference evidence="1 2" key="1">
    <citation type="submission" date="2013-08" db="EMBL/GenBank/DDBJ databases">
        <title>Intrasporangium oryzae NRRL B-24470.</title>
        <authorList>
            <person name="Liu H."/>
            <person name="Wang G."/>
        </authorList>
    </citation>
    <scope>NUCLEOTIDE SEQUENCE [LARGE SCALE GENOMIC DNA]</scope>
    <source>
        <strain evidence="1 2">NRRL B-24470</strain>
    </source>
</reference>
<organism evidence="1 2">
    <name type="scientific">Intrasporangium oryzae NRRL B-24470</name>
    <dbReference type="NCBI Taxonomy" id="1386089"/>
    <lineage>
        <taxon>Bacteria</taxon>
        <taxon>Bacillati</taxon>
        <taxon>Actinomycetota</taxon>
        <taxon>Actinomycetes</taxon>
        <taxon>Micrococcales</taxon>
        <taxon>Intrasporangiaceae</taxon>
        <taxon>Intrasporangium</taxon>
    </lineage>
</organism>
<dbReference type="eggNOG" id="ENOG5031NKH">
    <property type="taxonomic scope" value="Bacteria"/>
</dbReference>
<accession>W9G183</accession>
<proteinExistence type="predicted"/>
<gene>
    <name evidence="1" type="ORF">N865_21200</name>
</gene>
<protein>
    <submittedName>
        <fullName evidence="1">Uncharacterized protein</fullName>
    </submittedName>
</protein>
<comment type="caution">
    <text evidence="1">The sequence shown here is derived from an EMBL/GenBank/DDBJ whole genome shotgun (WGS) entry which is preliminary data.</text>
</comment>
<dbReference type="AlphaFoldDB" id="W9G183"/>
<dbReference type="PATRIC" id="fig|1386089.3.peg.4081"/>
<dbReference type="EMBL" id="AWSA01000078">
    <property type="protein sequence ID" value="EWS99699.1"/>
    <property type="molecule type" value="Genomic_DNA"/>
</dbReference>